<dbReference type="RefSeq" id="WP_015798798.1">
    <property type="nucleotide sequence ID" value="NC_013124.1"/>
</dbReference>
<evidence type="ECO:0000313" key="2">
    <source>
        <dbReference type="Proteomes" id="UP000000771"/>
    </source>
</evidence>
<proteinExistence type="predicted"/>
<reference evidence="1 2" key="1">
    <citation type="journal article" date="2009" name="Stand. Genomic Sci.">
        <title>Complete genome sequence of Acidimicrobium ferrooxidans type strain (ICP).</title>
        <authorList>
            <person name="Clum A."/>
            <person name="Nolan M."/>
            <person name="Lang E."/>
            <person name="Glavina Del Rio T."/>
            <person name="Tice H."/>
            <person name="Copeland A."/>
            <person name="Cheng J.F."/>
            <person name="Lucas S."/>
            <person name="Chen F."/>
            <person name="Bruce D."/>
            <person name="Goodwin L."/>
            <person name="Pitluck S."/>
            <person name="Ivanova N."/>
            <person name="Mavrommatis K."/>
            <person name="Mikhailova N."/>
            <person name="Pati A."/>
            <person name="Chen A."/>
            <person name="Palaniappan K."/>
            <person name="Goker M."/>
            <person name="Spring S."/>
            <person name="Land M."/>
            <person name="Hauser L."/>
            <person name="Chang Y.J."/>
            <person name="Jeffries C.C."/>
            <person name="Chain P."/>
            <person name="Bristow J."/>
            <person name="Eisen J.A."/>
            <person name="Markowitz V."/>
            <person name="Hugenholtz P."/>
            <person name="Kyrpides N.C."/>
            <person name="Klenk H.P."/>
            <person name="Lapidus A."/>
        </authorList>
    </citation>
    <scope>NUCLEOTIDE SEQUENCE [LARGE SCALE GENOMIC DNA]</scope>
    <source>
        <strain evidence="2">DSM 10331 / JCM 15462 / NBRC 103882 / ICP</strain>
    </source>
</reference>
<dbReference type="HOGENOM" id="CLU_1329573_0_0_11"/>
<dbReference type="Proteomes" id="UP000000771">
    <property type="component" value="Chromosome"/>
</dbReference>
<dbReference type="OrthoDB" id="4926055at2"/>
<dbReference type="STRING" id="525909.Afer_1388"/>
<evidence type="ECO:0000313" key="1">
    <source>
        <dbReference type="EMBL" id="ACU54314.1"/>
    </source>
</evidence>
<dbReference type="EMBL" id="CP001631">
    <property type="protein sequence ID" value="ACU54314.1"/>
    <property type="molecule type" value="Genomic_DNA"/>
</dbReference>
<name>C7M006_ACIFD</name>
<organism evidence="1 2">
    <name type="scientific">Acidimicrobium ferrooxidans (strain DSM 10331 / JCM 15462 / NBRC 103882 / ICP)</name>
    <dbReference type="NCBI Taxonomy" id="525909"/>
    <lineage>
        <taxon>Bacteria</taxon>
        <taxon>Bacillati</taxon>
        <taxon>Actinomycetota</taxon>
        <taxon>Acidimicrobiia</taxon>
        <taxon>Acidimicrobiales</taxon>
        <taxon>Acidimicrobiaceae</taxon>
        <taxon>Acidimicrobium</taxon>
    </lineage>
</organism>
<protein>
    <recommendedName>
        <fullName evidence="3">AAA family ATPase</fullName>
    </recommendedName>
</protein>
<evidence type="ECO:0008006" key="3">
    <source>
        <dbReference type="Google" id="ProtNLM"/>
    </source>
</evidence>
<dbReference type="KEGG" id="afo:Afer_1388"/>
<sequence length="206" mass="21419">MQQALLQLAARLCRGELPGALFGQPAVTLDASSEDNATSVLGPRYLAAGGDPRMLGFTTVPVSFPADFERLRRTVLDNHARLVIVEPLSGALGGRVDTHRDADVRAVLGRLRSIACDAGATIVGIGHLTKASGAAPLDRLLGSRAFPAAARSVLLLGSHGDVLALASVKSSYGLKPTPLGLAVEGRTLEVDDKQINTSTVRLLGVP</sequence>
<dbReference type="AlphaFoldDB" id="C7M006"/>
<accession>C7M006</accession>
<dbReference type="InterPro" id="IPR027417">
    <property type="entry name" value="P-loop_NTPase"/>
</dbReference>
<keyword evidence="2" id="KW-1185">Reference proteome</keyword>
<gene>
    <name evidence="1" type="ordered locus">Afer_1388</name>
</gene>
<dbReference type="eggNOG" id="COG3598">
    <property type="taxonomic scope" value="Bacteria"/>
</dbReference>
<dbReference type="Pfam" id="PF13481">
    <property type="entry name" value="AAA_25"/>
    <property type="match status" value="1"/>
</dbReference>
<dbReference type="Gene3D" id="3.40.50.300">
    <property type="entry name" value="P-loop containing nucleotide triphosphate hydrolases"/>
    <property type="match status" value="1"/>
</dbReference>